<gene>
    <name evidence="1" type="ORF">SAMN05421594_2226</name>
</gene>
<organism evidence="1 2">
    <name type="scientific">Chryseobacterium oleae</name>
    <dbReference type="NCBI Taxonomy" id="491207"/>
    <lineage>
        <taxon>Bacteria</taxon>
        <taxon>Pseudomonadati</taxon>
        <taxon>Bacteroidota</taxon>
        <taxon>Flavobacteriia</taxon>
        <taxon>Flavobacteriales</taxon>
        <taxon>Weeksellaceae</taxon>
        <taxon>Chryseobacterium group</taxon>
        <taxon>Chryseobacterium</taxon>
    </lineage>
</organism>
<reference evidence="2" key="1">
    <citation type="submission" date="2016-10" db="EMBL/GenBank/DDBJ databases">
        <authorList>
            <person name="Varghese N."/>
            <person name="Submissions S."/>
        </authorList>
    </citation>
    <scope>NUCLEOTIDE SEQUENCE [LARGE SCALE GENOMIC DNA]</scope>
    <source>
        <strain evidence="2">DSM 25575</strain>
    </source>
</reference>
<keyword evidence="2" id="KW-1185">Reference proteome</keyword>
<evidence type="ECO:0000313" key="1">
    <source>
        <dbReference type="EMBL" id="SFN34340.1"/>
    </source>
</evidence>
<accession>A0A1I4Y9V2</accession>
<evidence type="ECO:0000313" key="2">
    <source>
        <dbReference type="Proteomes" id="UP000198769"/>
    </source>
</evidence>
<sequence>MIFLSHTFKSDAHLNHLKNLNALNGLNIFQVKKNPFKHKA</sequence>
<proteinExistence type="predicted"/>
<dbReference type="AlphaFoldDB" id="A0A1I4Y9V2"/>
<dbReference type="Proteomes" id="UP000198769">
    <property type="component" value="Unassembled WGS sequence"/>
</dbReference>
<dbReference type="EMBL" id="FOVD01000003">
    <property type="protein sequence ID" value="SFN34340.1"/>
    <property type="molecule type" value="Genomic_DNA"/>
</dbReference>
<protein>
    <submittedName>
        <fullName evidence="1">Uncharacterized protein</fullName>
    </submittedName>
</protein>
<name>A0A1I4Y9V2_CHROL</name>